<comment type="caution">
    <text evidence="9">The sequence shown here is derived from an EMBL/GenBank/DDBJ whole genome shotgun (WGS) entry which is preliminary data.</text>
</comment>
<dbReference type="SUPFAM" id="SSF109715">
    <property type="entry name" value="DEK C-terminal domain"/>
    <property type="match status" value="1"/>
</dbReference>
<keyword evidence="10" id="KW-1185">Reference proteome</keyword>
<dbReference type="InterPro" id="IPR014876">
    <property type="entry name" value="DEK_C"/>
</dbReference>
<dbReference type="InterPro" id="IPR009044">
    <property type="entry name" value="ssDNA-bd_transcriptional_reg"/>
</dbReference>
<keyword evidence="4" id="KW-0238">DNA-binding</keyword>
<dbReference type="AlphaFoldDB" id="A0A6D2JIA1"/>
<protein>
    <recommendedName>
        <fullName evidence="8">DEK-C domain-containing protein</fullName>
    </recommendedName>
</protein>
<dbReference type="GO" id="GO:0003713">
    <property type="term" value="F:transcription coactivator activity"/>
    <property type="evidence" value="ECO:0007669"/>
    <property type="project" value="InterPro"/>
</dbReference>
<evidence type="ECO:0000256" key="6">
    <source>
        <dbReference type="ARBA" id="ARBA00023242"/>
    </source>
</evidence>
<dbReference type="Pfam" id="PF02229">
    <property type="entry name" value="PC4"/>
    <property type="match status" value="1"/>
</dbReference>
<evidence type="ECO:0000313" key="9">
    <source>
        <dbReference type="EMBL" id="CAA7039700.1"/>
    </source>
</evidence>
<dbReference type="SUPFAM" id="SSF54447">
    <property type="entry name" value="ssDNA-binding transcriptional regulator domain"/>
    <property type="match status" value="1"/>
</dbReference>
<evidence type="ECO:0000256" key="7">
    <source>
        <dbReference type="SAM" id="MobiDB-lite"/>
    </source>
</evidence>
<evidence type="ECO:0000256" key="3">
    <source>
        <dbReference type="ARBA" id="ARBA00023015"/>
    </source>
</evidence>
<accession>A0A6D2JIA1</accession>
<evidence type="ECO:0000256" key="1">
    <source>
        <dbReference type="ARBA" id="ARBA00004123"/>
    </source>
</evidence>
<dbReference type="InterPro" id="IPR003173">
    <property type="entry name" value="PC4_C"/>
</dbReference>
<dbReference type="PROSITE" id="PS51998">
    <property type="entry name" value="DEK_C"/>
    <property type="match status" value="1"/>
</dbReference>
<comment type="subcellular location">
    <subcellularLocation>
        <location evidence="1">Nucleus</location>
    </subcellularLocation>
</comment>
<evidence type="ECO:0000313" key="10">
    <source>
        <dbReference type="Proteomes" id="UP000467841"/>
    </source>
</evidence>
<dbReference type="PANTHER" id="PTHR13215">
    <property type="entry name" value="RNA POLYMERASE II TRANSCRIPTIONAL COACTIVATOR"/>
    <property type="match status" value="1"/>
</dbReference>
<dbReference type="InterPro" id="IPR045125">
    <property type="entry name" value="Sub1/Tcp4-like"/>
</dbReference>
<keyword evidence="5" id="KW-0804">Transcription</keyword>
<feature type="compositionally biased region" description="Basic and acidic residues" evidence="7">
    <location>
        <begin position="86"/>
        <end position="95"/>
    </location>
</feature>
<proteinExistence type="inferred from homology"/>
<name>A0A6D2JIA1_9BRAS</name>
<feature type="compositionally biased region" description="Acidic residues" evidence="7">
    <location>
        <begin position="71"/>
        <end position="85"/>
    </location>
</feature>
<dbReference type="EMBL" id="CACVBM020001217">
    <property type="protein sequence ID" value="CAA7039700.1"/>
    <property type="molecule type" value="Genomic_DNA"/>
</dbReference>
<evidence type="ECO:0000256" key="4">
    <source>
        <dbReference type="ARBA" id="ARBA00023125"/>
    </source>
</evidence>
<dbReference type="FunFam" id="2.30.31.10:FF:000004">
    <property type="entry name" value="RNA polymerase II transcriptional coactivator KELP"/>
    <property type="match status" value="1"/>
</dbReference>
<comment type="similarity">
    <text evidence="2">Belongs to the transcriptional coactivator PC4 family.</text>
</comment>
<gene>
    <name evidence="9" type="ORF">MERR_LOCUS26935</name>
</gene>
<dbReference type="OrthoDB" id="2505440at2759"/>
<feature type="region of interest" description="Disordered" evidence="7">
    <location>
        <begin position="62"/>
        <end position="95"/>
    </location>
</feature>
<sequence length="172" mass="19778">MEEEMKEKIKKTVLEILNESDMAEMTEFQVRKLGSERLGVDLSEKSHKAYVRSVVNSFLDEQKLKEAEQPEKDEEVEAEAEEEDGAKEGARKGNKEFDDAGDLIICRLTDKRRVTIQEFKGKTLVSIREYYKKDGKELPTSKGISLTDEQWSTFKKNIPAIENAVKKMESRV</sequence>
<dbReference type="Proteomes" id="UP000467841">
    <property type="component" value="Unassembled WGS sequence"/>
</dbReference>
<dbReference type="GO" id="GO:0060261">
    <property type="term" value="P:positive regulation of transcription initiation by RNA polymerase II"/>
    <property type="evidence" value="ECO:0007669"/>
    <property type="project" value="InterPro"/>
</dbReference>
<dbReference type="GO" id="GO:0003677">
    <property type="term" value="F:DNA binding"/>
    <property type="evidence" value="ECO:0007669"/>
    <property type="project" value="UniProtKB-KW"/>
</dbReference>
<evidence type="ECO:0000256" key="2">
    <source>
        <dbReference type="ARBA" id="ARBA00009001"/>
    </source>
</evidence>
<keyword evidence="6" id="KW-0539">Nucleus</keyword>
<evidence type="ECO:0000259" key="8">
    <source>
        <dbReference type="PROSITE" id="PS51998"/>
    </source>
</evidence>
<feature type="domain" description="DEK-C" evidence="8">
    <location>
        <begin position="3"/>
        <end position="60"/>
    </location>
</feature>
<dbReference type="PIRSF" id="PIRSF038156">
    <property type="entry name" value="RNA_pol_II_KELP"/>
    <property type="match status" value="1"/>
</dbReference>
<dbReference type="InterPro" id="IPR017415">
    <property type="entry name" value="KELP"/>
</dbReference>
<organism evidence="9 10">
    <name type="scientific">Microthlaspi erraticum</name>
    <dbReference type="NCBI Taxonomy" id="1685480"/>
    <lineage>
        <taxon>Eukaryota</taxon>
        <taxon>Viridiplantae</taxon>
        <taxon>Streptophyta</taxon>
        <taxon>Embryophyta</taxon>
        <taxon>Tracheophyta</taxon>
        <taxon>Spermatophyta</taxon>
        <taxon>Magnoliopsida</taxon>
        <taxon>eudicotyledons</taxon>
        <taxon>Gunneridae</taxon>
        <taxon>Pentapetalae</taxon>
        <taxon>rosids</taxon>
        <taxon>malvids</taxon>
        <taxon>Brassicales</taxon>
        <taxon>Brassicaceae</taxon>
        <taxon>Coluteocarpeae</taxon>
        <taxon>Microthlaspi</taxon>
    </lineage>
</organism>
<evidence type="ECO:0000256" key="5">
    <source>
        <dbReference type="ARBA" id="ARBA00023163"/>
    </source>
</evidence>
<dbReference type="Gene3D" id="1.10.10.60">
    <property type="entry name" value="Homeodomain-like"/>
    <property type="match status" value="1"/>
</dbReference>
<reference evidence="9" key="1">
    <citation type="submission" date="2020-01" db="EMBL/GenBank/DDBJ databases">
        <authorList>
            <person name="Mishra B."/>
        </authorList>
    </citation>
    <scope>NUCLEOTIDE SEQUENCE [LARGE SCALE GENOMIC DNA]</scope>
</reference>
<keyword evidence="3" id="KW-0805">Transcription regulation</keyword>
<dbReference type="Gene3D" id="2.30.31.10">
    <property type="entry name" value="Transcriptional Coactivator Pc4, Chain A"/>
    <property type="match status" value="1"/>
</dbReference>
<dbReference type="GO" id="GO:0005634">
    <property type="term" value="C:nucleus"/>
    <property type="evidence" value="ECO:0007669"/>
    <property type="project" value="UniProtKB-SubCell"/>
</dbReference>
<dbReference type="Pfam" id="PF08766">
    <property type="entry name" value="DEK_C"/>
    <property type="match status" value="1"/>
</dbReference>